<accession>A9V550</accession>
<sequence length="142" mass="15995">MKVKRPPPPTPSTCTREHKPAFPSLFPCAACLLVILFVSLLTLFVSHSSAGLLRCYWTYTRVPTLAHPVDLGASPYLLYDTRRNRQARSACLCISKESLNDVFTYTRPVSLVHSSSNVHPFGLLVTIPWKLPLFWVIEPLRS</sequence>
<dbReference type="KEGG" id="mbr:MONBRDRAFT_33389"/>
<keyword evidence="1" id="KW-0812">Transmembrane</keyword>
<gene>
    <name evidence="2" type="ORF">MONBRDRAFT_33389</name>
</gene>
<reference evidence="2 3" key="1">
    <citation type="journal article" date="2008" name="Nature">
        <title>The genome of the choanoflagellate Monosiga brevicollis and the origin of metazoans.</title>
        <authorList>
            <consortium name="JGI Sequencing"/>
            <person name="King N."/>
            <person name="Westbrook M.J."/>
            <person name="Young S.L."/>
            <person name="Kuo A."/>
            <person name="Abedin M."/>
            <person name="Chapman J."/>
            <person name="Fairclough S."/>
            <person name="Hellsten U."/>
            <person name="Isogai Y."/>
            <person name="Letunic I."/>
            <person name="Marr M."/>
            <person name="Pincus D."/>
            <person name="Putnam N."/>
            <person name="Rokas A."/>
            <person name="Wright K.J."/>
            <person name="Zuzow R."/>
            <person name="Dirks W."/>
            <person name="Good M."/>
            <person name="Goodstein D."/>
            <person name="Lemons D."/>
            <person name="Li W."/>
            <person name="Lyons J.B."/>
            <person name="Morris A."/>
            <person name="Nichols S."/>
            <person name="Richter D.J."/>
            <person name="Salamov A."/>
            <person name="Bork P."/>
            <person name="Lim W.A."/>
            <person name="Manning G."/>
            <person name="Miller W.T."/>
            <person name="McGinnis W."/>
            <person name="Shapiro H."/>
            <person name="Tjian R."/>
            <person name="Grigoriev I.V."/>
            <person name="Rokhsar D."/>
        </authorList>
    </citation>
    <scope>NUCLEOTIDE SEQUENCE [LARGE SCALE GENOMIC DNA]</scope>
    <source>
        <strain evidence="3">MX1 / ATCC 50154</strain>
    </source>
</reference>
<dbReference type="EMBL" id="CH991560">
    <property type="protein sequence ID" value="EDQ87318.1"/>
    <property type="molecule type" value="Genomic_DNA"/>
</dbReference>
<keyword evidence="1" id="KW-0472">Membrane</keyword>
<proteinExistence type="predicted"/>
<evidence type="ECO:0000313" key="3">
    <source>
        <dbReference type="Proteomes" id="UP000001357"/>
    </source>
</evidence>
<name>A9V550_MONBE</name>
<dbReference type="RefSeq" id="XP_001747931.1">
    <property type="nucleotide sequence ID" value="XM_001747879.1"/>
</dbReference>
<keyword evidence="3" id="KW-1185">Reference proteome</keyword>
<dbReference type="Proteomes" id="UP000001357">
    <property type="component" value="Unassembled WGS sequence"/>
</dbReference>
<dbReference type="AlphaFoldDB" id="A9V550"/>
<feature type="transmembrane region" description="Helical" evidence="1">
    <location>
        <begin position="21"/>
        <end position="45"/>
    </location>
</feature>
<organism evidence="2 3">
    <name type="scientific">Monosiga brevicollis</name>
    <name type="common">Choanoflagellate</name>
    <dbReference type="NCBI Taxonomy" id="81824"/>
    <lineage>
        <taxon>Eukaryota</taxon>
        <taxon>Choanoflagellata</taxon>
        <taxon>Craspedida</taxon>
        <taxon>Salpingoecidae</taxon>
        <taxon>Monosiga</taxon>
    </lineage>
</organism>
<evidence type="ECO:0000313" key="2">
    <source>
        <dbReference type="EMBL" id="EDQ87318.1"/>
    </source>
</evidence>
<keyword evidence="1" id="KW-1133">Transmembrane helix</keyword>
<protein>
    <submittedName>
        <fullName evidence="2">Uncharacterized protein</fullName>
    </submittedName>
</protein>
<evidence type="ECO:0000256" key="1">
    <source>
        <dbReference type="SAM" id="Phobius"/>
    </source>
</evidence>
<dbReference type="GeneID" id="5893157"/>
<dbReference type="InParanoid" id="A9V550"/>
<feature type="non-terminal residue" evidence="2">
    <location>
        <position position="142"/>
    </location>
</feature>